<dbReference type="Proteomes" id="UP000253606">
    <property type="component" value="Chromosome"/>
</dbReference>
<keyword evidence="2" id="KW-1185">Reference proteome</keyword>
<gene>
    <name evidence="1" type="ORF">ACPOL_2097</name>
</gene>
<organism evidence="1 2">
    <name type="scientific">Acidisarcina polymorpha</name>
    <dbReference type="NCBI Taxonomy" id="2211140"/>
    <lineage>
        <taxon>Bacteria</taxon>
        <taxon>Pseudomonadati</taxon>
        <taxon>Acidobacteriota</taxon>
        <taxon>Terriglobia</taxon>
        <taxon>Terriglobales</taxon>
        <taxon>Acidobacteriaceae</taxon>
        <taxon>Acidisarcina</taxon>
    </lineage>
</organism>
<proteinExistence type="predicted"/>
<dbReference type="InterPro" id="IPR015996">
    <property type="entry name" value="UCP028451"/>
</dbReference>
<dbReference type="KEGG" id="abas:ACPOL_2097"/>
<dbReference type="NCBIfam" id="TIGR02453">
    <property type="entry name" value="TIGR02453 family protein"/>
    <property type="match status" value="1"/>
</dbReference>
<sequence>MKKADRPSAAKPMPSAANAYFNEESLKFLRGLKRNNRRDWFDPRKPLFETVLKAPMLKVIEEVTGAMVEFAPDHVRPAQMCMMRIYRDTRFSNDKTPYKKNVAAWWSRHGLEKTSGGGFYLHLSAEELMVAAGVYMPEREQLMAIRGFLLDHHEELRGLLAGKKLRQLFTPDYGELLSRPPKGFPKDHPAMDLLKCRQWALMAKLPVEEALKPGLVKRIVTYFRTAAPLVEWLNRPLIAAPKENRPLLFGLY</sequence>
<reference evidence="1 2" key="1">
    <citation type="journal article" date="2018" name="Front. Microbiol.">
        <title>Hydrolytic Capabilities as a Key to Environmental Success: Chitinolytic and Cellulolytic Acidobacteria From Acidic Sub-arctic Soils and Boreal Peatlands.</title>
        <authorList>
            <person name="Belova S.E."/>
            <person name="Ravin N.V."/>
            <person name="Pankratov T.A."/>
            <person name="Rakitin A.L."/>
            <person name="Ivanova A.A."/>
            <person name="Beletsky A.V."/>
            <person name="Mardanov A.V."/>
            <person name="Sinninghe Damste J.S."/>
            <person name="Dedysh S.N."/>
        </authorList>
    </citation>
    <scope>NUCLEOTIDE SEQUENCE [LARGE SCALE GENOMIC DNA]</scope>
    <source>
        <strain evidence="1 2">SBC82</strain>
    </source>
</reference>
<evidence type="ECO:0000313" key="1">
    <source>
        <dbReference type="EMBL" id="AXC11427.1"/>
    </source>
</evidence>
<evidence type="ECO:0000313" key="2">
    <source>
        <dbReference type="Proteomes" id="UP000253606"/>
    </source>
</evidence>
<dbReference type="AlphaFoldDB" id="A0A2Z5FY84"/>
<evidence type="ECO:0008006" key="3">
    <source>
        <dbReference type="Google" id="ProtNLM"/>
    </source>
</evidence>
<dbReference type="InterPro" id="IPR012808">
    <property type="entry name" value="CHP02453"/>
</dbReference>
<dbReference type="PANTHER" id="PTHR36452:SF1">
    <property type="entry name" value="DUF2461 DOMAIN-CONTAINING PROTEIN"/>
    <property type="match status" value="1"/>
</dbReference>
<dbReference type="EMBL" id="CP030840">
    <property type="protein sequence ID" value="AXC11427.1"/>
    <property type="molecule type" value="Genomic_DNA"/>
</dbReference>
<dbReference type="Pfam" id="PF09365">
    <property type="entry name" value="DUF2461"/>
    <property type="match status" value="1"/>
</dbReference>
<protein>
    <recommendedName>
        <fullName evidence="3">TIGR02453 family protein</fullName>
    </recommendedName>
</protein>
<dbReference type="PANTHER" id="PTHR36452">
    <property type="entry name" value="CHROMOSOME 12, WHOLE GENOME SHOTGUN SEQUENCE"/>
    <property type="match status" value="1"/>
</dbReference>
<name>A0A2Z5FY84_9BACT</name>
<dbReference type="PIRSF" id="PIRSF028451">
    <property type="entry name" value="UCP028451"/>
    <property type="match status" value="1"/>
</dbReference>
<accession>A0A2Z5FY84</accession>